<keyword evidence="4" id="KW-0812">Transmembrane</keyword>
<dbReference type="Proteomes" id="UP001597211">
    <property type="component" value="Unassembled WGS sequence"/>
</dbReference>
<dbReference type="Gene3D" id="1.10.10.1320">
    <property type="entry name" value="Anti-sigma factor, zinc-finger domain"/>
    <property type="match status" value="1"/>
</dbReference>
<name>A0ABW3SDA3_9BACL</name>
<proteinExistence type="inferred from homology"/>
<dbReference type="InterPro" id="IPR027383">
    <property type="entry name" value="Znf_put"/>
</dbReference>
<dbReference type="Pfam" id="PF13490">
    <property type="entry name" value="zf-HC2"/>
    <property type="match status" value="1"/>
</dbReference>
<dbReference type="EMBL" id="JBHTKZ010000028">
    <property type="protein sequence ID" value="MFD1182573.1"/>
    <property type="molecule type" value="Genomic_DNA"/>
</dbReference>
<gene>
    <name evidence="6" type="ORF">ACFQ2Z_14510</name>
</gene>
<comment type="caution">
    <text evidence="6">The sequence shown here is derived from an EMBL/GenBank/DDBJ whole genome shotgun (WGS) entry which is preliminary data.</text>
</comment>
<feature type="transmembrane region" description="Helical" evidence="4">
    <location>
        <begin position="129"/>
        <end position="147"/>
    </location>
</feature>
<feature type="region of interest" description="Disordered" evidence="3">
    <location>
        <begin position="169"/>
        <end position="314"/>
    </location>
</feature>
<evidence type="ECO:0000259" key="5">
    <source>
        <dbReference type="Pfam" id="PF13490"/>
    </source>
</evidence>
<feature type="region of interest" description="Disordered" evidence="3">
    <location>
        <begin position="93"/>
        <end position="120"/>
    </location>
</feature>
<dbReference type="RefSeq" id="WP_270406519.1">
    <property type="nucleotide sequence ID" value="NZ_JAQDEO010000035.1"/>
</dbReference>
<feature type="compositionally biased region" description="Low complexity" evidence="3">
    <location>
        <begin position="233"/>
        <end position="252"/>
    </location>
</feature>
<evidence type="ECO:0000256" key="2">
    <source>
        <dbReference type="ARBA" id="ARBA00024438"/>
    </source>
</evidence>
<keyword evidence="7" id="KW-1185">Reference proteome</keyword>
<feature type="domain" description="Putative zinc-finger" evidence="5">
    <location>
        <begin position="3"/>
        <end position="37"/>
    </location>
</feature>
<evidence type="ECO:0000256" key="3">
    <source>
        <dbReference type="SAM" id="MobiDB-lite"/>
    </source>
</evidence>
<evidence type="ECO:0000313" key="6">
    <source>
        <dbReference type="EMBL" id="MFD1182573.1"/>
    </source>
</evidence>
<evidence type="ECO:0000313" key="7">
    <source>
        <dbReference type="Proteomes" id="UP001597211"/>
    </source>
</evidence>
<feature type="compositionally biased region" description="Low complexity" evidence="3">
    <location>
        <begin position="169"/>
        <end position="184"/>
    </location>
</feature>
<comment type="similarity">
    <text evidence="1">Belongs to the zinc-associated anti-sigma factor (ZAS) superfamily. Anti-sigma-W factor family.</text>
</comment>
<keyword evidence="4" id="KW-0472">Membrane</keyword>
<sequence length="407" mass="42779">MKCPEAVEWMHRYLDHDLNEEESFLLFEHIRSCEECAETFALLNKLSAQLEELPKVVPNYSLVDAILPQLDEIDRARLEGGSAAEETVLPMTAVHVDTGSGDGSTLPSRRSTRRQDADSGVRRSRIYRYGSLGVAAALILGVFIYQYEPRTVSDAEIAMNSALSDSVSEDSSAADSAGDAAGNAQLFMDGGNAGGLEAGDQEAPTPKEEGTPAEGLNSGGVADRIDAGGSPDAGTPAANPGNAEGGAKAPNGQDTGKNAPSSNHSVPANGGGGGGAPVQDSASPGAGNSDPAADTKVPDVPEDEIVNRQMTLDEPREKFGIASFNTWTSPDGKFEAELKDGHLYVYLLEAQDRKQVSDQTIDGNWVDGAWSEEGHVFTYQTEIDGTPAVRTIDAEKAAEDAAKGTQP</sequence>
<keyword evidence="4" id="KW-1133">Transmembrane helix</keyword>
<organism evidence="6 7">
    <name type="scientific">Paenibacillus timonensis</name>
    <dbReference type="NCBI Taxonomy" id="225915"/>
    <lineage>
        <taxon>Bacteria</taxon>
        <taxon>Bacillati</taxon>
        <taxon>Bacillota</taxon>
        <taxon>Bacilli</taxon>
        <taxon>Bacillales</taxon>
        <taxon>Paenibacillaceae</taxon>
        <taxon>Paenibacillus</taxon>
    </lineage>
</organism>
<accession>A0ABW3SDA3</accession>
<dbReference type="InterPro" id="IPR041916">
    <property type="entry name" value="Anti_sigma_zinc_sf"/>
</dbReference>
<feature type="compositionally biased region" description="Polar residues" evidence="3">
    <location>
        <begin position="253"/>
        <end position="266"/>
    </location>
</feature>
<reference evidence="7" key="1">
    <citation type="journal article" date="2019" name="Int. J. Syst. Evol. Microbiol.">
        <title>The Global Catalogue of Microorganisms (GCM) 10K type strain sequencing project: providing services to taxonomists for standard genome sequencing and annotation.</title>
        <authorList>
            <consortium name="The Broad Institute Genomics Platform"/>
            <consortium name="The Broad Institute Genome Sequencing Center for Infectious Disease"/>
            <person name="Wu L."/>
            <person name="Ma J."/>
        </authorList>
    </citation>
    <scope>NUCLEOTIDE SEQUENCE [LARGE SCALE GENOMIC DNA]</scope>
    <source>
        <strain evidence="7">CCUG 48216</strain>
    </source>
</reference>
<evidence type="ECO:0000256" key="4">
    <source>
        <dbReference type="SAM" id="Phobius"/>
    </source>
</evidence>
<evidence type="ECO:0000256" key="1">
    <source>
        <dbReference type="ARBA" id="ARBA00024353"/>
    </source>
</evidence>
<protein>
    <recommendedName>
        <fullName evidence="2">Anti-sigma-W factor RsiW</fullName>
    </recommendedName>
</protein>